<dbReference type="InterPro" id="IPR016193">
    <property type="entry name" value="Cytidine_deaminase-like"/>
</dbReference>
<evidence type="ECO:0000256" key="14">
    <source>
        <dbReference type="PIRSR" id="PIRSR006769-3"/>
    </source>
</evidence>
<keyword evidence="6 11" id="KW-0521">NADP</keyword>
<dbReference type="Proteomes" id="UP000030491">
    <property type="component" value="Unassembled WGS sequence"/>
</dbReference>
<evidence type="ECO:0000256" key="5">
    <source>
        <dbReference type="ARBA" id="ARBA00007417"/>
    </source>
</evidence>
<feature type="binding site" evidence="13">
    <location>
        <position position="160"/>
    </location>
    <ligand>
        <name>NADP(+)</name>
        <dbReference type="ChEBI" id="CHEBI:58349"/>
    </ligand>
</feature>
<comment type="similarity">
    <text evidence="5 11">In the C-terminal section; belongs to the HTP reductase family.</text>
</comment>
<evidence type="ECO:0000313" key="16">
    <source>
        <dbReference type="EMBL" id="KGF93116.1"/>
    </source>
</evidence>
<gene>
    <name evidence="16" type="ORF">EU93_0291</name>
</gene>
<evidence type="ECO:0000256" key="6">
    <source>
        <dbReference type="ARBA" id="ARBA00022857"/>
    </source>
</evidence>
<dbReference type="PANTHER" id="PTHR38011">
    <property type="entry name" value="DIHYDROFOLATE REDUCTASE FAMILY PROTEIN (AFU_ORTHOLOGUE AFUA_8G06820)"/>
    <property type="match status" value="1"/>
</dbReference>
<evidence type="ECO:0000259" key="15">
    <source>
        <dbReference type="PROSITE" id="PS51747"/>
    </source>
</evidence>
<dbReference type="RefSeq" id="WP_032513060.1">
    <property type="nucleotide sequence ID" value="NZ_JNAJ01000004.1"/>
</dbReference>
<feature type="binding site" evidence="13">
    <location>
        <position position="210"/>
    </location>
    <ligand>
        <name>substrate</name>
    </ligand>
</feature>
<reference evidence="17" key="1">
    <citation type="journal article" date="2014" name="Sci. Data">
        <title>Genomes of diverse isolates of the marine cyanobacterium Prochlorococcus.</title>
        <authorList>
            <person name="Biller S."/>
            <person name="Berube P."/>
            <person name="Thompson J."/>
            <person name="Kelly L."/>
            <person name="Roggensack S."/>
            <person name="Awad L."/>
            <person name="Roache-Johnson K."/>
            <person name="Ding H."/>
            <person name="Giovannoni S.J."/>
            <person name="Moore L.R."/>
            <person name="Chisholm S.W."/>
        </authorList>
    </citation>
    <scope>NUCLEOTIDE SEQUENCE [LARGE SCALE GENOMIC DNA]</scope>
</reference>
<dbReference type="EC" id="1.1.1.193" evidence="11"/>
<sequence>MSKKNVSHAKWMKRAIFLASLGRNTTSPNPNVGAVILDKNGDLISEGFHYKAGMPHAEAMAFNNLKKDAKGGSMYVNLEPCCHHGKTPPCVDKVISSGIKKVYVSIEDPDKRVSGKGIKLLKEAGIQVHLGLCKKESLDLNKAFIHKNITKKAFGVLKWAMSIDGRIALKNGKSKWITNEESRSLVHYLRAEFDAIIIGGNTLRNDNPLLTTRGSKNPEPLRVVFTKSLNLPSKSNLWDCNKAKTLVIYDSSTANEHYLTRIPKCVEVEKVSSDNPELISKILAKRGCNKVLWECGPRLATAAIQSNCIQEIITFIAPKILGGENSMNPFGDFEFKEMHEIIKLRASQFSLIGNDICVKSSFEN</sequence>
<evidence type="ECO:0000256" key="9">
    <source>
        <dbReference type="ARBA" id="ARBA00049861"/>
    </source>
</evidence>
<keyword evidence="11 14" id="KW-0862">Zinc</keyword>
<dbReference type="PIRSF" id="PIRSF006769">
    <property type="entry name" value="RibD"/>
    <property type="match status" value="1"/>
</dbReference>
<feature type="binding site" evidence="13">
    <location>
        <position position="174"/>
    </location>
    <ligand>
        <name>substrate</name>
    </ligand>
</feature>
<feature type="binding site" evidence="13">
    <location>
        <begin position="296"/>
        <end position="302"/>
    </location>
    <ligand>
        <name>NADP(+)</name>
        <dbReference type="ChEBI" id="CHEBI:58349"/>
    </ligand>
</feature>
<dbReference type="InterPro" id="IPR002734">
    <property type="entry name" value="RibDG_C"/>
</dbReference>
<evidence type="ECO:0000256" key="12">
    <source>
        <dbReference type="PIRSR" id="PIRSR006769-1"/>
    </source>
</evidence>
<dbReference type="PROSITE" id="PS51747">
    <property type="entry name" value="CYT_DCMP_DEAMINASES_2"/>
    <property type="match status" value="1"/>
</dbReference>
<dbReference type="InterPro" id="IPR024072">
    <property type="entry name" value="DHFR-like_dom_sf"/>
</dbReference>
<dbReference type="PANTHER" id="PTHR38011:SF7">
    <property type="entry name" value="2,5-DIAMINO-6-RIBOSYLAMINO-4(3H)-PYRIMIDINONE 5'-PHOSPHATE REDUCTASE"/>
    <property type="match status" value="1"/>
</dbReference>
<keyword evidence="11" id="KW-0686">Riboflavin biosynthesis</keyword>
<dbReference type="GO" id="GO:0009231">
    <property type="term" value="P:riboflavin biosynthetic process"/>
    <property type="evidence" value="ECO:0007669"/>
    <property type="project" value="UniProtKB-UniPathway"/>
</dbReference>
<feature type="domain" description="CMP/dCMP-type deaminase" evidence="15">
    <location>
        <begin position="6"/>
        <end position="128"/>
    </location>
</feature>
<dbReference type="EMBL" id="JNAJ01000004">
    <property type="protein sequence ID" value="KGF93116.1"/>
    <property type="molecule type" value="Genomic_DNA"/>
</dbReference>
<comment type="pathway">
    <text evidence="2 11">Cofactor biosynthesis; riboflavin biosynthesis; 5-amino-6-(D-ribitylamino)uracil from GTP: step 2/4.</text>
</comment>
<comment type="function">
    <text evidence="1 11">Converts 2,5-diamino-6-(ribosylamino)-4(3h)-pyrimidinone 5'-phosphate into 5-amino-6-(ribosylamino)-2,4(1h,3h)-pyrimidinedione 5'-phosphate.</text>
</comment>
<protein>
    <recommendedName>
        <fullName evidence="11">Riboflavin biosynthesis protein RibD</fullName>
    </recommendedName>
    <domain>
        <recommendedName>
            <fullName evidence="11">Diaminohydroxyphosphoribosylaminopyrimidine deaminase</fullName>
            <shortName evidence="11">DRAP deaminase</shortName>
            <ecNumber evidence="11">3.5.4.26</ecNumber>
        </recommendedName>
        <alternativeName>
            <fullName evidence="11">Riboflavin-specific deaminase</fullName>
        </alternativeName>
    </domain>
    <domain>
        <recommendedName>
            <fullName evidence="11">5-amino-6-(5-phosphoribosylamino)uracil reductase</fullName>
            <ecNumber evidence="11">1.1.1.193</ecNumber>
        </recommendedName>
        <alternativeName>
            <fullName evidence="11">HTP reductase</fullName>
        </alternativeName>
    </domain>
</protein>
<dbReference type="NCBIfam" id="TIGR00326">
    <property type="entry name" value="eubact_ribD"/>
    <property type="match status" value="1"/>
</dbReference>
<dbReference type="InterPro" id="IPR004794">
    <property type="entry name" value="Eubact_RibD"/>
</dbReference>
<dbReference type="Gene3D" id="3.40.430.10">
    <property type="entry name" value="Dihydrofolate Reductase, subunit A"/>
    <property type="match status" value="1"/>
</dbReference>
<comment type="caution">
    <text evidence="16">The sequence shown here is derived from an EMBL/GenBank/DDBJ whole genome shotgun (WGS) entry which is preliminary data.</text>
</comment>
<feature type="binding site" evidence="13">
    <location>
        <position position="206"/>
    </location>
    <ligand>
        <name>substrate</name>
    </ligand>
</feature>
<accession>A0A0A1ZX34</accession>
<feature type="active site" description="Proton donor" evidence="12">
    <location>
        <position position="58"/>
    </location>
</feature>
<proteinExistence type="inferred from homology"/>
<evidence type="ECO:0000256" key="13">
    <source>
        <dbReference type="PIRSR" id="PIRSR006769-2"/>
    </source>
</evidence>
<dbReference type="GO" id="GO:0008703">
    <property type="term" value="F:5-amino-6-(5-phosphoribosylamino)uracil reductase activity"/>
    <property type="evidence" value="ECO:0007669"/>
    <property type="project" value="UniProtKB-EC"/>
</dbReference>
<feature type="binding site" evidence="13">
    <location>
        <position position="202"/>
    </location>
    <ligand>
        <name>NADP(+)</name>
        <dbReference type="ChEBI" id="CHEBI:58349"/>
    </ligand>
</feature>
<dbReference type="EC" id="3.5.4.26" evidence="11"/>
<feature type="binding site" evidence="14">
    <location>
        <position position="90"/>
    </location>
    <ligand>
        <name>Zn(2+)</name>
        <dbReference type="ChEBI" id="CHEBI:29105"/>
        <note>catalytic</note>
    </ligand>
</feature>
<evidence type="ECO:0000256" key="1">
    <source>
        <dbReference type="ARBA" id="ARBA00002151"/>
    </source>
</evidence>
<name>A0A0A1ZX34_PROMR</name>
<dbReference type="SUPFAM" id="SSF53597">
    <property type="entry name" value="Dihydrofolate reductase-like"/>
    <property type="match status" value="1"/>
</dbReference>
<feature type="binding site" evidence="13">
    <location>
        <position position="213"/>
    </location>
    <ligand>
        <name>substrate</name>
    </ligand>
</feature>
<keyword evidence="8" id="KW-0511">Multifunctional enzyme</keyword>
<dbReference type="InterPro" id="IPR002125">
    <property type="entry name" value="CMP_dCMP_dom"/>
</dbReference>
<feature type="binding site" evidence="13">
    <location>
        <position position="294"/>
    </location>
    <ligand>
        <name>substrate</name>
    </ligand>
</feature>
<evidence type="ECO:0000256" key="4">
    <source>
        <dbReference type="ARBA" id="ARBA00005259"/>
    </source>
</evidence>
<dbReference type="AlphaFoldDB" id="A0A0A1ZX34"/>
<dbReference type="InterPro" id="IPR050765">
    <property type="entry name" value="Riboflavin_Biosynth_HTPR"/>
</dbReference>
<dbReference type="NCBIfam" id="TIGR00227">
    <property type="entry name" value="ribD_Cterm"/>
    <property type="match status" value="1"/>
</dbReference>
<comment type="similarity">
    <text evidence="4 11">In the N-terminal section; belongs to the cytidine and deoxycytidylate deaminase family.</text>
</comment>
<dbReference type="SUPFAM" id="SSF53927">
    <property type="entry name" value="Cytidine deaminase-like"/>
    <property type="match status" value="1"/>
</dbReference>
<dbReference type="OrthoDB" id="9800865at2"/>
<organism evidence="16 17">
    <name type="scientific">Prochlorococcus marinus str. MIT 9116</name>
    <dbReference type="NCBI Taxonomy" id="167544"/>
    <lineage>
        <taxon>Bacteria</taxon>
        <taxon>Bacillati</taxon>
        <taxon>Cyanobacteriota</taxon>
        <taxon>Cyanophyceae</taxon>
        <taxon>Synechococcales</taxon>
        <taxon>Prochlorococcaceae</taxon>
        <taxon>Prochlorococcus</taxon>
    </lineage>
</organism>
<dbReference type="InterPro" id="IPR011549">
    <property type="entry name" value="RibD_C"/>
</dbReference>
<dbReference type="GO" id="GO:0046872">
    <property type="term" value="F:metal ion binding"/>
    <property type="evidence" value="ECO:0007669"/>
    <property type="project" value="UniProtKB-KW"/>
</dbReference>
<dbReference type="GO" id="GO:0050661">
    <property type="term" value="F:NADP binding"/>
    <property type="evidence" value="ECO:0007669"/>
    <property type="project" value="InterPro"/>
</dbReference>
<keyword evidence="7 11" id="KW-0560">Oxidoreductase</keyword>
<evidence type="ECO:0000256" key="10">
    <source>
        <dbReference type="ARBA" id="ARBA00049886"/>
    </source>
</evidence>
<evidence type="ECO:0000313" key="17">
    <source>
        <dbReference type="Proteomes" id="UP000030491"/>
    </source>
</evidence>
<evidence type="ECO:0000256" key="2">
    <source>
        <dbReference type="ARBA" id="ARBA00004882"/>
    </source>
</evidence>
<keyword evidence="11 16" id="KW-0378">Hydrolase</keyword>
<evidence type="ECO:0000256" key="11">
    <source>
        <dbReference type="PIRNR" id="PIRNR006769"/>
    </source>
</evidence>
<evidence type="ECO:0000256" key="3">
    <source>
        <dbReference type="ARBA" id="ARBA00004910"/>
    </source>
</evidence>
<keyword evidence="11 14" id="KW-0479">Metal-binding</keyword>
<comment type="catalytic activity">
    <reaction evidence="10 11">
        <text>2,5-diamino-6-hydroxy-4-(5-phosphoribosylamino)-pyrimidine + H2O + H(+) = 5-amino-6-(5-phospho-D-ribosylamino)uracil + NH4(+)</text>
        <dbReference type="Rhea" id="RHEA:21868"/>
        <dbReference type="ChEBI" id="CHEBI:15377"/>
        <dbReference type="ChEBI" id="CHEBI:15378"/>
        <dbReference type="ChEBI" id="CHEBI:28938"/>
        <dbReference type="ChEBI" id="CHEBI:58453"/>
        <dbReference type="ChEBI" id="CHEBI:58614"/>
        <dbReference type="EC" id="3.5.4.26"/>
    </reaction>
</comment>
<dbReference type="Pfam" id="PF00383">
    <property type="entry name" value="dCMP_cyt_deam_1"/>
    <property type="match status" value="1"/>
</dbReference>
<feature type="binding site" evidence="14">
    <location>
        <position position="81"/>
    </location>
    <ligand>
        <name>Zn(2+)</name>
        <dbReference type="ChEBI" id="CHEBI:29105"/>
        <note>catalytic</note>
    </ligand>
</feature>
<comment type="catalytic activity">
    <reaction evidence="9 11">
        <text>5-amino-6-(5-phospho-D-ribitylamino)uracil + NADP(+) = 5-amino-6-(5-phospho-D-ribosylamino)uracil + NADPH + H(+)</text>
        <dbReference type="Rhea" id="RHEA:17845"/>
        <dbReference type="ChEBI" id="CHEBI:15378"/>
        <dbReference type="ChEBI" id="CHEBI:57783"/>
        <dbReference type="ChEBI" id="CHEBI:58349"/>
        <dbReference type="ChEBI" id="CHEBI:58421"/>
        <dbReference type="ChEBI" id="CHEBI:58453"/>
        <dbReference type="EC" id="1.1.1.193"/>
    </reaction>
</comment>
<evidence type="ECO:0000256" key="8">
    <source>
        <dbReference type="ARBA" id="ARBA00023268"/>
    </source>
</evidence>
<dbReference type="Pfam" id="PF01872">
    <property type="entry name" value="RibD_C"/>
    <property type="match status" value="1"/>
</dbReference>
<dbReference type="GO" id="GO:0008835">
    <property type="term" value="F:diaminohydroxyphosphoribosylaminopyrimidine deaminase activity"/>
    <property type="evidence" value="ECO:0007669"/>
    <property type="project" value="UniProtKB-EC"/>
</dbReference>
<evidence type="ECO:0000256" key="7">
    <source>
        <dbReference type="ARBA" id="ARBA00023002"/>
    </source>
</evidence>
<dbReference type="Gene3D" id="3.40.140.10">
    <property type="entry name" value="Cytidine Deaminase, domain 2"/>
    <property type="match status" value="1"/>
</dbReference>
<comment type="pathway">
    <text evidence="3 11">Cofactor biosynthesis; riboflavin biosynthesis; 5-amino-6-(D-ribitylamino)uracil from GTP: step 3/4.</text>
</comment>
<dbReference type="CDD" id="cd01284">
    <property type="entry name" value="Riboflavin_deaminase-reductase"/>
    <property type="match status" value="1"/>
</dbReference>
<feature type="binding site" evidence="14">
    <location>
        <position position="56"/>
    </location>
    <ligand>
        <name>Zn(2+)</name>
        <dbReference type="ChEBI" id="CHEBI:29105"/>
        <note>catalytic</note>
    </ligand>
</feature>
<comment type="cofactor">
    <cofactor evidence="11 14">
        <name>Zn(2+)</name>
        <dbReference type="ChEBI" id="CHEBI:29105"/>
    </cofactor>
    <text evidence="11 14">Binds 1 zinc ion.</text>
</comment>
<feature type="binding site" evidence="13">
    <location>
        <position position="190"/>
    </location>
    <ligand>
        <name>substrate</name>
    </ligand>
</feature>
<feature type="binding site" evidence="13">
    <location>
        <position position="176"/>
    </location>
    <ligand>
        <name>NADP(+)</name>
        <dbReference type="ChEBI" id="CHEBI:58349"/>
    </ligand>
</feature>
<dbReference type="UniPathway" id="UPA00275">
    <property type="reaction ID" value="UER00401"/>
</dbReference>